<dbReference type="Pfam" id="PF02892">
    <property type="entry name" value="zf-BED"/>
    <property type="match status" value="1"/>
</dbReference>
<evidence type="ECO:0000256" key="1">
    <source>
        <dbReference type="ARBA" id="ARBA00022723"/>
    </source>
</evidence>
<accession>A0A3N4IBV0</accession>
<evidence type="ECO:0000256" key="2">
    <source>
        <dbReference type="ARBA" id="ARBA00022771"/>
    </source>
</evidence>
<feature type="domain" description="BED-type" evidence="5">
    <location>
        <begin position="88"/>
        <end position="126"/>
    </location>
</feature>
<reference evidence="6 7" key="1">
    <citation type="journal article" date="2018" name="Nat. Ecol. Evol.">
        <title>Pezizomycetes genomes reveal the molecular basis of ectomycorrhizal truffle lifestyle.</title>
        <authorList>
            <person name="Murat C."/>
            <person name="Payen T."/>
            <person name="Noel B."/>
            <person name="Kuo A."/>
            <person name="Morin E."/>
            <person name="Chen J."/>
            <person name="Kohler A."/>
            <person name="Krizsan K."/>
            <person name="Balestrini R."/>
            <person name="Da Silva C."/>
            <person name="Montanini B."/>
            <person name="Hainaut M."/>
            <person name="Levati E."/>
            <person name="Barry K.W."/>
            <person name="Belfiori B."/>
            <person name="Cichocki N."/>
            <person name="Clum A."/>
            <person name="Dockter R.B."/>
            <person name="Fauchery L."/>
            <person name="Guy J."/>
            <person name="Iotti M."/>
            <person name="Le Tacon F."/>
            <person name="Lindquist E.A."/>
            <person name="Lipzen A."/>
            <person name="Malagnac F."/>
            <person name="Mello A."/>
            <person name="Molinier V."/>
            <person name="Miyauchi S."/>
            <person name="Poulain J."/>
            <person name="Riccioni C."/>
            <person name="Rubini A."/>
            <person name="Sitrit Y."/>
            <person name="Splivallo R."/>
            <person name="Traeger S."/>
            <person name="Wang M."/>
            <person name="Zifcakova L."/>
            <person name="Wipf D."/>
            <person name="Zambonelli A."/>
            <person name="Paolocci F."/>
            <person name="Nowrousian M."/>
            <person name="Ottonello S."/>
            <person name="Baldrian P."/>
            <person name="Spatafora J.W."/>
            <person name="Henrissat B."/>
            <person name="Nagy L.G."/>
            <person name="Aury J.M."/>
            <person name="Wincker P."/>
            <person name="Grigoriev I.V."/>
            <person name="Bonfante P."/>
            <person name="Martin F.M."/>
        </authorList>
    </citation>
    <scope>NUCLEOTIDE SEQUENCE [LARGE SCALE GENOMIC DNA]</scope>
    <source>
        <strain evidence="6 7">RN42</strain>
    </source>
</reference>
<evidence type="ECO:0000256" key="3">
    <source>
        <dbReference type="ARBA" id="ARBA00022833"/>
    </source>
</evidence>
<organism evidence="6 7">
    <name type="scientific">Ascobolus immersus RN42</name>
    <dbReference type="NCBI Taxonomy" id="1160509"/>
    <lineage>
        <taxon>Eukaryota</taxon>
        <taxon>Fungi</taxon>
        <taxon>Dikarya</taxon>
        <taxon>Ascomycota</taxon>
        <taxon>Pezizomycotina</taxon>
        <taxon>Pezizomycetes</taxon>
        <taxon>Pezizales</taxon>
        <taxon>Ascobolaceae</taxon>
        <taxon>Ascobolus</taxon>
    </lineage>
</organism>
<proteinExistence type="predicted"/>
<keyword evidence="2" id="KW-0863">Zinc-finger</keyword>
<keyword evidence="7" id="KW-1185">Reference proteome</keyword>
<feature type="region of interest" description="Disordered" evidence="4">
    <location>
        <begin position="1"/>
        <end position="58"/>
    </location>
</feature>
<dbReference type="AlphaFoldDB" id="A0A3N4IBV0"/>
<feature type="compositionally biased region" description="Low complexity" evidence="4">
    <location>
        <begin position="9"/>
        <end position="33"/>
    </location>
</feature>
<keyword evidence="3" id="KW-0862">Zinc</keyword>
<evidence type="ECO:0000259" key="5">
    <source>
        <dbReference type="Pfam" id="PF02892"/>
    </source>
</evidence>
<dbReference type="InterPro" id="IPR003656">
    <property type="entry name" value="Znf_BED"/>
</dbReference>
<feature type="compositionally biased region" description="Polar residues" evidence="4">
    <location>
        <begin position="47"/>
        <end position="58"/>
    </location>
</feature>
<dbReference type="GO" id="GO:0008270">
    <property type="term" value="F:zinc ion binding"/>
    <property type="evidence" value="ECO:0007669"/>
    <property type="project" value="UniProtKB-KW"/>
</dbReference>
<dbReference type="Proteomes" id="UP000275078">
    <property type="component" value="Unassembled WGS sequence"/>
</dbReference>
<gene>
    <name evidence="6" type="ORF">BJ508DRAFT_326150</name>
</gene>
<evidence type="ECO:0000256" key="4">
    <source>
        <dbReference type="SAM" id="MobiDB-lite"/>
    </source>
</evidence>
<dbReference type="EMBL" id="ML119677">
    <property type="protein sequence ID" value="RPA81691.1"/>
    <property type="molecule type" value="Genomic_DNA"/>
</dbReference>
<evidence type="ECO:0000313" key="7">
    <source>
        <dbReference type="Proteomes" id="UP000275078"/>
    </source>
</evidence>
<protein>
    <recommendedName>
        <fullName evidence="5">BED-type domain-containing protein</fullName>
    </recommendedName>
</protein>
<dbReference type="GO" id="GO:0003677">
    <property type="term" value="F:DNA binding"/>
    <property type="evidence" value="ECO:0007669"/>
    <property type="project" value="InterPro"/>
</dbReference>
<name>A0A3N4IBV0_ASCIM</name>
<keyword evidence="1" id="KW-0479">Metal-binding</keyword>
<sequence>MSSTIPTSNTVTPVTPANANAAVPTAGTANTTVSETSPAFQKESVPANRSSLPSTSPNARATQLHSLFEGQTQNHFSHIYKPENGTEYWDEIRQEKRWKCNRCVKKLTSYAISGTRCQLDHLEQVHFISRQDGSLIAPENRSARHKLPPDECGKYDFILVF</sequence>
<evidence type="ECO:0000313" key="6">
    <source>
        <dbReference type="EMBL" id="RPA81691.1"/>
    </source>
</evidence>